<reference evidence="2" key="1">
    <citation type="submission" date="2020-01" db="EMBL/GenBank/DDBJ databases">
        <authorList>
            <person name="Meier V. D."/>
            <person name="Meier V D."/>
        </authorList>
    </citation>
    <scope>NUCLEOTIDE SEQUENCE</scope>
    <source>
        <strain evidence="2">HLG_WM_MAG_01</strain>
    </source>
</reference>
<evidence type="ECO:0008006" key="3">
    <source>
        <dbReference type="Google" id="ProtNLM"/>
    </source>
</evidence>
<evidence type="ECO:0000313" key="2">
    <source>
        <dbReference type="EMBL" id="CAA6823136.1"/>
    </source>
</evidence>
<accession>A0A6S6U6H7</accession>
<dbReference type="SUPFAM" id="SSF56935">
    <property type="entry name" value="Porins"/>
    <property type="match status" value="1"/>
</dbReference>
<organism evidence="2">
    <name type="scientific">uncultured Sulfurovum sp</name>
    <dbReference type="NCBI Taxonomy" id="269237"/>
    <lineage>
        <taxon>Bacteria</taxon>
        <taxon>Pseudomonadati</taxon>
        <taxon>Campylobacterota</taxon>
        <taxon>Epsilonproteobacteria</taxon>
        <taxon>Campylobacterales</taxon>
        <taxon>Sulfurovaceae</taxon>
        <taxon>Sulfurovum</taxon>
        <taxon>environmental samples</taxon>
    </lineage>
</organism>
<name>A0A6S6U6H7_9BACT</name>
<sequence>MKNLGLFLVLCTLIVNAQEIKPSMLEQMTQPKFTFQSDYLSNANFEGFNASVKTYKQQFKINNEMFGFSYNRWDFDWDNASSLPFYKGKTPIDAMQRIKLYANVPVFINDDWFMLNAINVNATYEKEYSNSFGAGLLSFLSYKVDEEHAIQMGAFANYHPVKTLALPVLGYTYRIRETDGLSLLLGFPRAYVGYHINEDLLLNAGMIYSQAIIRLADDSGIEEKGYVEAKDYQANVGVRYALSEHLELSADLLYTFKRDFTIFNHDADELESYGIDSSAGVIVKLKYLF</sequence>
<gene>
    <name evidence="2" type="ORF">HELGO_WM881</name>
</gene>
<protein>
    <recommendedName>
        <fullName evidence="3">Outer membrane protein beta-barrel domain-containing protein</fullName>
    </recommendedName>
</protein>
<evidence type="ECO:0000256" key="1">
    <source>
        <dbReference type="SAM" id="SignalP"/>
    </source>
</evidence>
<feature type="chain" id="PRO_5027747230" description="Outer membrane protein beta-barrel domain-containing protein" evidence="1">
    <location>
        <begin position="18"/>
        <end position="289"/>
    </location>
</feature>
<feature type="signal peptide" evidence="1">
    <location>
        <begin position="1"/>
        <end position="17"/>
    </location>
</feature>
<proteinExistence type="predicted"/>
<dbReference type="AlphaFoldDB" id="A0A6S6U6H7"/>
<keyword evidence="1" id="KW-0732">Signal</keyword>
<dbReference type="EMBL" id="CACVAS010000117">
    <property type="protein sequence ID" value="CAA6823136.1"/>
    <property type="molecule type" value="Genomic_DNA"/>
</dbReference>